<evidence type="ECO:0000313" key="3">
    <source>
        <dbReference type="Proteomes" id="UP001500827"/>
    </source>
</evidence>
<protein>
    <recommendedName>
        <fullName evidence="4">Glycosyltransferase RgtA/B/C/D-like domain-containing protein</fullName>
    </recommendedName>
</protein>
<sequence length="518" mass="58828">MTMGAEIRSANETRDALPWWEQRWFLALVVAATMIPLLYPRIPPLVDLFGHIGRYRVELDLDRSPFLQQYYGYHWALIGNLGVDVLVYILGPIMGIEPAVKAIVLSIPPLTAIGFLWVAREVHGRVPPTAFFALPFIYGFPFMFGFVNFTLSVALAFLAFGLWLRLGRLEYTKLRSWLFVPISLIVFFCHTYGWGLLGLMCFSADAVRLHDRGRSWWRAGLEAALHCSVMLLPLLVMLIWRSETHGGGVTGWFEWQQKWRWLYSALRDRWEVFDKISLGFAVFVFLFAIFNRKLTLSRNLAFSAIVLAVSFAILPKIIFGSAYADMRLVPYLFAVALLAIRFKGPTDVRLGHVLAVVGLLFFAGRTAANTASLGIAAADQNAKLEAIDHMERGARVASFFALPCTLWWPLPRNSHIGGIVIERREGFSNDHWLMEGVNLMELRYTAPGSFAYDPSEVVRPNLCHDGLHRQIDQALREVPKDKFDYIWLNDVGEYDPALVADMHEVWRGPGSVLYRTKP</sequence>
<name>A0ABP7LDH2_9SPHN</name>
<organism evidence="2 3">
    <name type="scientific">Sphingomonas limnosediminicola</name>
    <dbReference type="NCBI Taxonomy" id="940133"/>
    <lineage>
        <taxon>Bacteria</taxon>
        <taxon>Pseudomonadati</taxon>
        <taxon>Pseudomonadota</taxon>
        <taxon>Alphaproteobacteria</taxon>
        <taxon>Sphingomonadales</taxon>
        <taxon>Sphingomonadaceae</taxon>
        <taxon>Sphingomonas</taxon>
    </lineage>
</organism>
<accession>A0ABP7LDH2</accession>
<evidence type="ECO:0000313" key="2">
    <source>
        <dbReference type="EMBL" id="GAA3898674.1"/>
    </source>
</evidence>
<feature type="transmembrane region" description="Helical" evidence="1">
    <location>
        <begin position="24"/>
        <end position="42"/>
    </location>
</feature>
<feature type="transmembrane region" description="Helical" evidence="1">
    <location>
        <begin position="272"/>
        <end position="290"/>
    </location>
</feature>
<proteinExistence type="predicted"/>
<feature type="transmembrane region" description="Helical" evidence="1">
    <location>
        <begin position="296"/>
        <end position="314"/>
    </location>
</feature>
<feature type="transmembrane region" description="Helical" evidence="1">
    <location>
        <begin position="139"/>
        <end position="164"/>
    </location>
</feature>
<dbReference type="EMBL" id="BAABBM010000001">
    <property type="protein sequence ID" value="GAA3898674.1"/>
    <property type="molecule type" value="Genomic_DNA"/>
</dbReference>
<keyword evidence="3" id="KW-1185">Reference proteome</keyword>
<evidence type="ECO:0008006" key="4">
    <source>
        <dbReference type="Google" id="ProtNLM"/>
    </source>
</evidence>
<gene>
    <name evidence="2" type="ORF">GCM10022276_16980</name>
</gene>
<evidence type="ECO:0000256" key="1">
    <source>
        <dbReference type="SAM" id="Phobius"/>
    </source>
</evidence>
<comment type="caution">
    <text evidence="2">The sequence shown here is derived from an EMBL/GenBank/DDBJ whole genome shotgun (WGS) entry which is preliminary data.</text>
</comment>
<reference evidence="3" key="1">
    <citation type="journal article" date="2019" name="Int. J. Syst. Evol. Microbiol.">
        <title>The Global Catalogue of Microorganisms (GCM) 10K type strain sequencing project: providing services to taxonomists for standard genome sequencing and annotation.</title>
        <authorList>
            <consortium name="The Broad Institute Genomics Platform"/>
            <consortium name="The Broad Institute Genome Sequencing Center for Infectious Disease"/>
            <person name="Wu L."/>
            <person name="Ma J."/>
        </authorList>
    </citation>
    <scope>NUCLEOTIDE SEQUENCE [LARGE SCALE GENOMIC DNA]</scope>
    <source>
        <strain evidence="3">JCM 17543</strain>
    </source>
</reference>
<keyword evidence="1" id="KW-1133">Transmembrane helix</keyword>
<feature type="transmembrane region" description="Helical" evidence="1">
    <location>
        <begin position="70"/>
        <end position="90"/>
    </location>
</feature>
<feature type="transmembrane region" description="Helical" evidence="1">
    <location>
        <begin position="102"/>
        <end position="119"/>
    </location>
</feature>
<dbReference type="Proteomes" id="UP001500827">
    <property type="component" value="Unassembled WGS sequence"/>
</dbReference>
<keyword evidence="1" id="KW-0812">Transmembrane</keyword>
<keyword evidence="1" id="KW-0472">Membrane</keyword>
<feature type="transmembrane region" description="Helical" evidence="1">
    <location>
        <begin position="176"/>
        <end position="196"/>
    </location>
</feature>